<evidence type="ECO:0000313" key="6">
    <source>
        <dbReference type="Proteomes" id="UP000324550"/>
    </source>
</evidence>
<evidence type="ECO:0000259" key="4">
    <source>
        <dbReference type="Pfam" id="PF01645"/>
    </source>
</evidence>
<feature type="transmembrane region" description="Helical" evidence="3">
    <location>
        <begin position="12"/>
        <end position="30"/>
    </location>
</feature>
<comment type="similarity">
    <text evidence="1 2">Belongs to the glutamate synthase family.</text>
</comment>
<dbReference type="PANTHER" id="PTHR43819">
    <property type="entry name" value="ARCHAEAL-TYPE GLUTAMATE SYNTHASE [NADPH]"/>
    <property type="match status" value="1"/>
</dbReference>
<dbReference type="PIRSF" id="PIRSF006429">
    <property type="entry name" value="GOGAT_lg_2"/>
    <property type="match status" value="1"/>
</dbReference>
<keyword evidence="3" id="KW-0472">Membrane</keyword>
<organism evidence="5 6">
    <name type="scientific">Formosa maritima</name>
    <dbReference type="NCBI Taxonomy" id="2592046"/>
    <lineage>
        <taxon>Bacteria</taxon>
        <taxon>Pseudomonadati</taxon>
        <taxon>Bacteroidota</taxon>
        <taxon>Flavobacteriia</taxon>
        <taxon>Flavobacteriales</taxon>
        <taxon>Flavobacteriaceae</taxon>
        <taxon>Formosa</taxon>
    </lineage>
</organism>
<evidence type="ECO:0000256" key="1">
    <source>
        <dbReference type="ARBA" id="ARBA00009716"/>
    </source>
</evidence>
<comment type="caution">
    <text evidence="5">The sequence shown here is derived from an EMBL/GenBank/DDBJ whole genome shotgun (WGS) entry which is preliminary data.</text>
</comment>
<keyword evidence="3" id="KW-1133">Transmembrane helix</keyword>
<keyword evidence="3" id="KW-0812">Transmembrane</keyword>
<evidence type="ECO:0000256" key="2">
    <source>
        <dbReference type="PIRNR" id="PIRNR006429"/>
    </source>
</evidence>
<dbReference type="PANTHER" id="PTHR43819:SF1">
    <property type="entry name" value="ARCHAEAL-TYPE GLUTAMATE SYNTHASE [NADPH]"/>
    <property type="match status" value="1"/>
</dbReference>
<dbReference type="CDD" id="cd02808">
    <property type="entry name" value="GltS_FMN"/>
    <property type="match status" value="1"/>
</dbReference>
<sequence>MDSIIDFIKNLSWWQWIIIILALIAIRDIFIQKAHTISHNFPVIGHLRYLMEKIGPEIRQYFIANNREELPFNRIERSWIYASAKKENNYEGFGTDRDIFSHQHIFINNAMMPYKISENHPNSSDKNFLPCAKVMGAYNKRKKPYRPASIINVSAMSFGSLSAKAVESMNKGVKIAGAYHNTGEGGLSPYHCNGGDVIFHFGTGYFGVRDENGNFSMDKLVELVNINPYVKAIEIKLSQGAKPGKGGVLPAAKITQEISNIRHVPLGKDVLSPPNHSAFTNVQELVDFIEDIADKTGLPVGIKAAIGKLDQWKELATIMQTTGKGPDFITVDGGEGGTGAAPPSFADHVSLPWVYGFSDLYKMFKERDLCERIVFIGSGKLGFPAKAAMAFAMGADCINVAREAMMSIGCIQAQVCHTNRCPSGVATQSKWLQNGIDPTLKSERLAQYFKTFRKELVEITHAAGYEHPCQFKMDDIDVNVDDQHLSKELDRTYKYHKAHVPFTSMQDLKDCLYLGGNYKTNI</sequence>
<dbReference type="InterPro" id="IPR024188">
    <property type="entry name" value="GltB"/>
</dbReference>
<dbReference type="InterPro" id="IPR002932">
    <property type="entry name" value="Glu_synthdom"/>
</dbReference>
<evidence type="ECO:0000313" key="5">
    <source>
        <dbReference type="EMBL" id="TYA57321.1"/>
    </source>
</evidence>
<dbReference type="OrthoDB" id="9758182at2"/>
<dbReference type="RefSeq" id="WP_148454103.1">
    <property type="nucleotide sequence ID" value="NZ_VSFC01000023.1"/>
</dbReference>
<dbReference type="Proteomes" id="UP000324550">
    <property type="component" value="Unassembled WGS sequence"/>
</dbReference>
<gene>
    <name evidence="5" type="ORF">FVF61_05295</name>
</gene>
<dbReference type="GO" id="GO:0006537">
    <property type="term" value="P:glutamate biosynthetic process"/>
    <property type="evidence" value="ECO:0007669"/>
    <property type="project" value="InterPro"/>
</dbReference>
<dbReference type="EMBL" id="VSFC01000023">
    <property type="protein sequence ID" value="TYA57321.1"/>
    <property type="molecule type" value="Genomic_DNA"/>
</dbReference>
<dbReference type="GO" id="GO:0015930">
    <property type="term" value="F:glutamate synthase activity"/>
    <property type="evidence" value="ECO:0007669"/>
    <property type="project" value="InterPro"/>
</dbReference>
<reference evidence="5 6" key="1">
    <citation type="submission" date="2019-08" db="EMBL/GenBank/DDBJ databases">
        <title>Formosa sediminis sp. nov., isolated from marine sediment.</title>
        <authorList>
            <person name="Cao W.R."/>
        </authorList>
    </citation>
    <scope>NUCLEOTIDE SEQUENCE [LARGE SCALE GENOMIC DNA]</scope>
    <source>
        <strain evidence="5 6">1494</strain>
    </source>
</reference>
<dbReference type="Pfam" id="PF01645">
    <property type="entry name" value="Glu_synthase"/>
    <property type="match status" value="1"/>
</dbReference>
<dbReference type="AlphaFoldDB" id="A0A5D0GEW6"/>
<accession>A0A5D0GEW6</accession>
<feature type="domain" description="Glutamate synthase" evidence="4">
    <location>
        <begin position="141"/>
        <end position="465"/>
    </location>
</feature>
<evidence type="ECO:0000256" key="3">
    <source>
        <dbReference type="SAM" id="Phobius"/>
    </source>
</evidence>
<keyword evidence="6" id="KW-1185">Reference proteome</keyword>
<dbReference type="SUPFAM" id="SSF51395">
    <property type="entry name" value="FMN-linked oxidoreductases"/>
    <property type="match status" value="1"/>
</dbReference>
<dbReference type="Gene3D" id="3.20.20.70">
    <property type="entry name" value="Aldolase class I"/>
    <property type="match status" value="1"/>
</dbReference>
<name>A0A5D0GEW6_9FLAO</name>
<dbReference type="InterPro" id="IPR013785">
    <property type="entry name" value="Aldolase_TIM"/>
</dbReference>
<proteinExistence type="inferred from homology"/>
<protein>
    <submittedName>
        <fullName evidence="5">FMN-binding glutamate synthase family protein</fullName>
    </submittedName>
</protein>